<evidence type="ECO:0000313" key="4">
    <source>
        <dbReference type="Proteomes" id="UP000663870"/>
    </source>
</evidence>
<evidence type="ECO:0000313" key="1">
    <source>
        <dbReference type="EMBL" id="CAF1334219.1"/>
    </source>
</evidence>
<comment type="caution">
    <text evidence="1">The sequence shown here is derived from an EMBL/GenBank/DDBJ whole genome shotgun (WGS) entry which is preliminary data.</text>
</comment>
<dbReference type="AlphaFoldDB" id="A0A815G5T3"/>
<reference evidence="1" key="1">
    <citation type="submission" date="2021-02" db="EMBL/GenBank/DDBJ databases">
        <authorList>
            <person name="Nowell W R."/>
        </authorList>
    </citation>
    <scope>NUCLEOTIDE SEQUENCE</scope>
</reference>
<evidence type="ECO:0000313" key="3">
    <source>
        <dbReference type="Proteomes" id="UP000663854"/>
    </source>
</evidence>
<feature type="non-terminal residue" evidence="1">
    <location>
        <position position="54"/>
    </location>
</feature>
<organism evidence="1 3">
    <name type="scientific">Rotaria sordida</name>
    <dbReference type="NCBI Taxonomy" id="392033"/>
    <lineage>
        <taxon>Eukaryota</taxon>
        <taxon>Metazoa</taxon>
        <taxon>Spiralia</taxon>
        <taxon>Gnathifera</taxon>
        <taxon>Rotifera</taxon>
        <taxon>Eurotatoria</taxon>
        <taxon>Bdelloidea</taxon>
        <taxon>Philodinida</taxon>
        <taxon>Philodinidae</taxon>
        <taxon>Rotaria</taxon>
    </lineage>
</organism>
<gene>
    <name evidence="2" type="ORF">JXQ802_LOCUS47474</name>
    <name evidence="1" type="ORF">PYM288_LOCUS31568</name>
</gene>
<sequence length="54" mass="5983">MTPADEAATPEIKLLFRRRPEEAKARFVAAGHSVEWQKHAAGRAVKIAAHNLAY</sequence>
<dbReference type="Proteomes" id="UP000663870">
    <property type="component" value="Unassembled WGS sequence"/>
</dbReference>
<dbReference type="EMBL" id="CAJNOH010003382">
    <property type="protein sequence ID" value="CAF1334219.1"/>
    <property type="molecule type" value="Genomic_DNA"/>
</dbReference>
<dbReference type="Proteomes" id="UP000663854">
    <property type="component" value="Unassembled WGS sequence"/>
</dbReference>
<protein>
    <submittedName>
        <fullName evidence="1">Uncharacterized protein</fullName>
    </submittedName>
</protein>
<dbReference type="EMBL" id="CAJNOL010004713">
    <property type="protein sequence ID" value="CAF1593388.1"/>
    <property type="molecule type" value="Genomic_DNA"/>
</dbReference>
<accession>A0A815G5T3</accession>
<proteinExistence type="predicted"/>
<evidence type="ECO:0000313" key="2">
    <source>
        <dbReference type="EMBL" id="CAF1593388.1"/>
    </source>
</evidence>
<keyword evidence="4" id="KW-1185">Reference proteome</keyword>
<name>A0A815G5T3_9BILA</name>